<dbReference type="SMART" id="SM00530">
    <property type="entry name" value="HTH_XRE"/>
    <property type="match status" value="1"/>
</dbReference>
<dbReference type="Pfam" id="PF12844">
    <property type="entry name" value="HTH_19"/>
    <property type="match status" value="1"/>
</dbReference>
<keyword evidence="2" id="KW-0175">Coiled coil</keyword>
<sequence>MIYFGKNLRFLREKEGIKQNKMADSAGFNRTTWNGYENDNSYPDFEDLVRISDFFGIPESVLIRTDLSKNGYQVPEKTKDGNLVEDEAEEYSSLKSEIEKLQRTVDQLTEHNLLQSEKIKSLNEENASLNEKLKIQSADQ</sequence>
<organism evidence="4 5">
    <name type="scientific">Pinibacter aurantiacus</name>
    <dbReference type="NCBI Taxonomy" id="2851599"/>
    <lineage>
        <taxon>Bacteria</taxon>
        <taxon>Pseudomonadati</taxon>
        <taxon>Bacteroidota</taxon>
        <taxon>Chitinophagia</taxon>
        <taxon>Chitinophagales</taxon>
        <taxon>Chitinophagaceae</taxon>
        <taxon>Pinibacter</taxon>
    </lineage>
</organism>
<accession>A0A9E2SAF0</accession>
<dbReference type="AlphaFoldDB" id="A0A9E2SAF0"/>
<reference evidence="4" key="1">
    <citation type="submission" date="2021-06" db="EMBL/GenBank/DDBJ databases">
        <authorList>
            <person name="Huq M.A."/>
        </authorList>
    </citation>
    <scope>NUCLEOTIDE SEQUENCE</scope>
    <source>
        <strain evidence="4">MAH-26</strain>
    </source>
</reference>
<evidence type="ECO:0000256" key="1">
    <source>
        <dbReference type="ARBA" id="ARBA00023125"/>
    </source>
</evidence>
<dbReference type="PROSITE" id="PS50943">
    <property type="entry name" value="HTH_CROC1"/>
    <property type="match status" value="1"/>
</dbReference>
<dbReference type="RefSeq" id="WP_217790478.1">
    <property type="nucleotide sequence ID" value="NZ_JAHSPG010000003.1"/>
</dbReference>
<dbReference type="PANTHER" id="PTHR46558">
    <property type="entry name" value="TRACRIPTIONAL REGULATORY PROTEIN-RELATED-RELATED"/>
    <property type="match status" value="1"/>
</dbReference>
<name>A0A9E2SAF0_9BACT</name>
<gene>
    <name evidence="4" type="ORF">KTO63_06785</name>
</gene>
<evidence type="ECO:0000259" key="3">
    <source>
        <dbReference type="PROSITE" id="PS50943"/>
    </source>
</evidence>
<dbReference type="PANTHER" id="PTHR46558:SF11">
    <property type="entry name" value="HTH-TYPE TRANSCRIPTIONAL REGULATOR XRE"/>
    <property type="match status" value="1"/>
</dbReference>
<evidence type="ECO:0000313" key="4">
    <source>
        <dbReference type="EMBL" id="MBV4356840.1"/>
    </source>
</evidence>
<dbReference type="EMBL" id="JAHSPG010000003">
    <property type="protein sequence ID" value="MBV4356840.1"/>
    <property type="molecule type" value="Genomic_DNA"/>
</dbReference>
<proteinExistence type="predicted"/>
<feature type="coiled-coil region" evidence="2">
    <location>
        <begin position="84"/>
        <end position="139"/>
    </location>
</feature>
<feature type="domain" description="HTH cro/C1-type" evidence="3">
    <location>
        <begin position="8"/>
        <end position="62"/>
    </location>
</feature>
<keyword evidence="5" id="KW-1185">Reference proteome</keyword>
<keyword evidence="1" id="KW-0238">DNA-binding</keyword>
<dbReference type="Proteomes" id="UP000812270">
    <property type="component" value="Unassembled WGS sequence"/>
</dbReference>
<comment type="caution">
    <text evidence="4">The sequence shown here is derived from an EMBL/GenBank/DDBJ whole genome shotgun (WGS) entry which is preliminary data.</text>
</comment>
<evidence type="ECO:0000256" key="2">
    <source>
        <dbReference type="SAM" id="Coils"/>
    </source>
</evidence>
<evidence type="ECO:0000313" key="5">
    <source>
        <dbReference type="Proteomes" id="UP000812270"/>
    </source>
</evidence>
<protein>
    <submittedName>
        <fullName evidence="4">Helix-turn-helix domain-containing protein</fullName>
    </submittedName>
</protein>
<dbReference type="InterPro" id="IPR001387">
    <property type="entry name" value="Cro/C1-type_HTH"/>
</dbReference>
<dbReference type="CDD" id="cd00093">
    <property type="entry name" value="HTH_XRE"/>
    <property type="match status" value="1"/>
</dbReference>
<dbReference type="GO" id="GO:0003677">
    <property type="term" value="F:DNA binding"/>
    <property type="evidence" value="ECO:0007669"/>
    <property type="project" value="UniProtKB-KW"/>
</dbReference>